<dbReference type="SUPFAM" id="SSF46785">
    <property type="entry name" value="Winged helix' DNA-binding domain"/>
    <property type="match status" value="1"/>
</dbReference>
<proteinExistence type="predicted"/>
<accession>A0A147KBK4</accession>
<dbReference type="PANTHER" id="PTHR33221">
    <property type="entry name" value="WINGED HELIX-TURN-HELIX TRANSCRIPTIONAL REGULATOR, RRF2 FAMILY"/>
    <property type="match status" value="1"/>
</dbReference>
<dbReference type="EMBL" id="LDYG01000009">
    <property type="protein sequence ID" value="KUP08732.1"/>
    <property type="molecule type" value="Genomic_DNA"/>
</dbReference>
<dbReference type="PANTHER" id="PTHR33221:SF15">
    <property type="entry name" value="HTH-TYPE TRANSCRIPTIONAL REGULATOR YWGB-RELATED"/>
    <property type="match status" value="1"/>
</dbReference>
<organism evidence="1 2">
    <name type="scientific">Bacillus coahuilensis p1.1.43</name>
    <dbReference type="NCBI Taxonomy" id="1150625"/>
    <lineage>
        <taxon>Bacteria</taxon>
        <taxon>Bacillati</taxon>
        <taxon>Bacillota</taxon>
        <taxon>Bacilli</taxon>
        <taxon>Bacillales</taxon>
        <taxon>Bacillaceae</taxon>
        <taxon>Bacillus</taxon>
    </lineage>
</organism>
<dbReference type="InterPro" id="IPR000944">
    <property type="entry name" value="Tscrpt_reg_Rrf2"/>
</dbReference>
<sequence length="136" mass="15199">MADKVSSTRWFGLALQALIVLANHDGVCPSSMMAEKLNSQSTFLRKILTHLVKAKLIQAKEGRDGGYYLMKSPEDITLFEVYEAMRAEPFPRGFLDVQSKECFAPSTQDALFGLRDEMEGWLIAGLKEKTLADLLP</sequence>
<name>A0A147KBK4_9BACI</name>
<dbReference type="InterPro" id="IPR036388">
    <property type="entry name" value="WH-like_DNA-bd_sf"/>
</dbReference>
<dbReference type="GO" id="GO:0003700">
    <property type="term" value="F:DNA-binding transcription factor activity"/>
    <property type="evidence" value="ECO:0007669"/>
    <property type="project" value="TreeGrafter"/>
</dbReference>
<dbReference type="Pfam" id="PF02082">
    <property type="entry name" value="Rrf2"/>
    <property type="match status" value="1"/>
</dbReference>
<dbReference type="RefSeq" id="WP_059282155.1">
    <property type="nucleotide sequence ID" value="NZ_LDYG01000009.1"/>
</dbReference>
<reference evidence="1 2" key="1">
    <citation type="journal article" date="2016" name="Front. Microbiol.">
        <title>Microevolution Analysis of Bacillus coahuilensis Unveils Differences in Phosphorus Acquisition Strategies and Their Regulation.</title>
        <authorList>
            <person name="Gomez-Lunar Z."/>
            <person name="Hernandez-Gonzalez I."/>
            <person name="Rodriguez-Torres M.D."/>
            <person name="Souza V."/>
            <person name="Olmedo-Alvarez G."/>
        </authorList>
    </citation>
    <scope>NUCLEOTIDE SEQUENCE [LARGE SCALE GENOMIC DNA]</scope>
    <source>
        <strain evidence="2">p1.1.43</strain>
    </source>
</reference>
<dbReference type="PATRIC" id="fig|1150625.3.peg.480"/>
<keyword evidence="2" id="KW-1185">Reference proteome</keyword>
<dbReference type="GO" id="GO:0005829">
    <property type="term" value="C:cytosol"/>
    <property type="evidence" value="ECO:0007669"/>
    <property type="project" value="TreeGrafter"/>
</dbReference>
<comment type="caution">
    <text evidence="1">The sequence shown here is derived from an EMBL/GenBank/DDBJ whole genome shotgun (WGS) entry which is preliminary data.</text>
</comment>
<dbReference type="STRING" id="1150625.Q75_02255"/>
<dbReference type="Proteomes" id="UP000074108">
    <property type="component" value="Unassembled WGS sequence"/>
</dbReference>
<evidence type="ECO:0000313" key="1">
    <source>
        <dbReference type="EMBL" id="KUP08732.1"/>
    </source>
</evidence>
<gene>
    <name evidence="1" type="ORF">Q75_02255</name>
</gene>
<dbReference type="AlphaFoldDB" id="A0A147KBK4"/>
<protein>
    <submittedName>
        <fullName evidence="1">Transcriptional regulator</fullName>
    </submittedName>
</protein>
<dbReference type="PROSITE" id="PS51197">
    <property type="entry name" value="HTH_RRF2_2"/>
    <property type="match status" value="1"/>
</dbReference>
<dbReference type="Gene3D" id="1.10.10.10">
    <property type="entry name" value="Winged helix-like DNA-binding domain superfamily/Winged helix DNA-binding domain"/>
    <property type="match status" value="1"/>
</dbReference>
<dbReference type="InterPro" id="IPR036390">
    <property type="entry name" value="WH_DNA-bd_sf"/>
</dbReference>
<dbReference type="OrthoDB" id="32510at2"/>
<evidence type="ECO:0000313" key="2">
    <source>
        <dbReference type="Proteomes" id="UP000074108"/>
    </source>
</evidence>